<dbReference type="EMBL" id="LUKE01000006">
    <property type="protein sequence ID" value="KYG61638.1"/>
    <property type="molecule type" value="Genomic_DNA"/>
</dbReference>
<organism evidence="2 3">
    <name type="scientific">Bdellovibrio bacteriovorus</name>
    <dbReference type="NCBI Taxonomy" id="959"/>
    <lineage>
        <taxon>Bacteria</taxon>
        <taxon>Pseudomonadati</taxon>
        <taxon>Bdellovibrionota</taxon>
        <taxon>Bdellovibrionia</taxon>
        <taxon>Bdellovibrionales</taxon>
        <taxon>Pseudobdellovibrionaceae</taxon>
        <taxon>Bdellovibrio</taxon>
    </lineage>
</organism>
<keyword evidence="3" id="KW-1185">Reference proteome</keyword>
<name>A0A150WET6_BDEBC</name>
<comment type="caution">
    <text evidence="2">The sequence shown here is derived from an EMBL/GenBank/DDBJ whole genome shotgun (WGS) entry which is preliminary data.</text>
</comment>
<evidence type="ECO:0000313" key="3">
    <source>
        <dbReference type="Proteomes" id="UP000075320"/>
    </source>
</evidence>
<dbReference type="AlphaFoldDB" id="A0A150WET6"/>
<gene>
    <name evidence="2" type="ORF">AZI86_18235</name>
</gene>
<feature type="chain" id="PRO_5007572658" evidence="1">
    <location>
        <begin position="20"/>
        <end position="162"/>
    </location>
</feature>
<dbReference type="Proteomes" id="UP000075320">
    <property type="component" value="Unassembled WGS sequence"/>
</dbReference>
<accession>A0A150WET6</accession>
<proteinExistence type="predicted"/>
<dbReference type="OrthoDB" id="9828073at2"/>
<sequence length="162" mass="17757">MRLLVSLAFLVGTSSLSYAKVPYNELDALRRKTIVVRSAMDNPNQPWVKKCVSADKRTMAGSRLALATDNAAADWKKNTATKGDLLEITEKIKMCEARGSCSVYEVYLGAVQIPADLTEMAVGLRSELEKKLEAMTSSSYQNALAEIKQPCVLLKSLTKGPR</sequence>
<feature type="signal peptide" evidence="1">
    <location>
        <begin position="1"/>
        <end position="19"/>
    </location>
</feature>
<dbReference type="RefSeq" id="WP_061836720.1">
    <property type="nucleotide sequence ID" value="NZ_LUKE01000006.1"/>
</dbReference>
<evidence type="ECO:0000313" key="2">
    <source>
        <dbReference type="EMBL" id="KYG61638.1"/>
    </source>
</evidence>
<evidence type="ECO:0000256" key="1">
    <source>
        <dbReference type="SAM" id="SignalP"/>
    </source>
</evidence>
<reference evidence="2 3" key="1">
    <citation type="submission" date="2016-03" db="EMBL/GenBank/DDBJ databases">
        <authorList>
            <person name="Ploux O."/>
        </authorList>
    </citation>
    <scope>NUCLEOTIDE SEQUENCE [LARGE SCALE GENOMIC DNA]</scope>
    <source>
        <strain evidence="2 3">R0</strain>
    </source>
</reference>
<keyword evidence="1" id="KW-0732">Signal</keyword>
<protein>
    <submittedName>
        <fullName evidence="2">Uncharacterized protein</fullName>
    </submittedName>
</protein>